<evidence type="ECO:0000256" key="1">
    <source>
        <dbReference type="ARBA" id="ARBA00009890"/>
    </source>
</evidence>
<dbReference type="EMBL" id="JAAMPI010000190">
    <property type="protein sequence ID" value="KAF4634356.1"/>
    <property type="molecule type" value="Genomic_DNA"/>
</dbReference>
<dbReference type="SUPFAM" id="SSF50978">
    <property type="entry name" value="WD40 repeat-like"/>
    <property type="match status" value="1"/>
</dbReference>
<feature type="region of interest" description="Disordered" evidence="2">
    <location>
        <begin position="430"/>
        <end position="462"/>
    </location>
</feature>
<keyword evidence="4" id="KW-1185">Reference proteome</keyword>
<feature type="region of interest" description="Disordered" evidence="2">
    <location>
        <begin position="318"/>
        <end position="408"/>
    </location>
</feature>
<comment type="similarity">
    <text evidence="1">Belongs to the WD repeat LST8 family.</text>
</comment>
<dbReference type="PANTHER" id="PTHR19842">
    <property type="entry name" value="G BETA-LIKE PROTEIN GBL"/>
    <property type="match status" value="1"/>
</dbReference>
<dbReference type="InterPro" id="IPR036322">
    <property type="entry name" value="WD40_repeat_dom_sf"/>
</dbReference>
<feature type="region of interest" description="Disordered" evidence="2">
    <location>
        <begin position="105"/>
        <end position="203"/>
    </location>
</feature>
<dbReference type="OrthoDB" id="10248252at2759"/>
<dbReference type="InterPro" id="IPR037588">
    <property type="entry name" value="MLST8"/>
</dbReference>
<dbReference type="GO" id="GO:0032956">
    <property type="term" value="P:regulation of actin cytoskeleton organization"/>
    <property type="evidence" value="ECO:0007669"/>
    <property type="project" value="TreeGrafter"/>
</dbReference>
<dbReference type="GO" id="GO:0031932">
    <property type="term" value="C:TORC2 complex"/>
    <property type="evidence" value="ECO:0007669"/>
    <property type="project" value="InterPro"/>
</dbReference>
<evidence type="ECO:0000313" key="3">
    <source>
        <dbReference type="EMBL" id="KAF4634356.1"/>
    </source>
</evidence>
<name>A0A8H4RSM6_9HELO</name>
<dbReference type="GO" id="GO:0031931">
    <property type="term" value="C:TORC1 complex"/>
    <property type="evidence" value="ECO:0007669"/>
    <property type="project" value="InterPro"/>
</dbReference>
<evidence type="ECO:0000313" key="4">
    <source>
        <dbReference type="Proteomes" id="UP000566819"/>
    </source>
</evidence>
<feature type="compositionally biased region" description="Low complexity" evidence="2">
    <location>
        <begin position="368"/>
        <end position="378"/>
    </location>
</feature>
<feature type="compositionally biased region" description="Polar residues" evidence="2">
    <location>
        <begin position="398"/>
        <end position="407"/>
    </location>
</feature>
<dbReference type="FunFam" id="2.130.10.10:FF:000969">
    <property type="entry name" value="WD repeat protein"/>
    <property type="match status" value="1"/>
</dbReference>
<proteinExistence type="inferred from homology"/>
<dbReference type="SMART" id="SM00320">
    <property type="entry name" value="WD40"/>
    <property type="match status" value="5"/>
</dbReference>
<dbReference type="PANTHER" id="PTHR19842:SF2">
    <property type="entry name" value="WD REPEAT PROTEIN (AFU_ORTHOLOGUE AFUA_5G04300)"/>
    <property type="match status" value="1"/>
</dbReference>
<gene>
    <name evidence="3" type="ORF">G7Y89_g3750</name>
</gene>
<reference evidence="3 4" key="1">
    <citation type="submission" date="2020-03" db="EMBL/GenBank/DDBJ databases">
        <title>Draft Genome Sequence of Cudoniella acicularis.</title>
        <authorList>
            <person name="Buettner E."/>
            <person name="Kellner H."/>
        </authorList>
    </citation>
    <scope>NUCLEOTIDE SEQUENCE [LARGE SCALE GENOMIC DNA]</scope>
    <source>
        <strain evidence="3 4">DSM 108380</strain>
    </source>
</reference>
<sequence length="1289" mass="143189">MASHARPPLMETTESTMQVIDLTQCDDEENKVPTGRLYPNDTLEALRIVQNLPVSHDGLPTTFDFGPQSAHNRREEYNLNFAPPRPNSIARTSGPASVATRFPAAAQNPAPRIHTSGPVSKRRSSRELLTRDPNSANQNGIYGEGNAAKRRKTHGGMTLRDKVLATTSPSELPNQHPRSKMKTQSLSSKARVPPPKPLVKDAPLGLKSSRQDQKTIASKNGLSRLVRNRLKHEMSLRILLLDQLFPYIRSAIAGTITRDQRFIKNMISNGLALSPAYERMLPSLLSPLASKFIKETLNLPQDFSDQSLLRPNEIASNYASQELSERSETSSNSSKHSEDEDEAEIFEGRTPVPKISVFPHRGMELRTHSSSPTTSFSTDHVESTNGGDGEQTEKSIAAETQLQSSRSLRPRTKSLPTRLVVMIRGKASIPSQALPDQKATQTQAGKLMDSSGTPSEEPDPRPYIRVADRRNANIARRNLTDKQPAHVDFTVEETDYLCLVVKTVGQQTTSYSNDPMRLLLLLMLGKEALIPRISISLQRKLSVVDSSLGQQLLLHRKQSSIIAFLQDAANGRLDTIPQAIVQIGSNQKTPRNRPRSQLSLLLSEREMLGMAPPNAFSRQLPFKMKAMSHLEDSLVRQSEWIDCCGDISAISWTGENTFVCGATAHSDFHNMQYNKPGNLLVGSLASDTLRALPDHRIVRPLVAPGENVENAQDSMRQTQDPWLYTSVVATAHSEINGFTFTASFDKTVKIWVVSETGSSMDLVGTWAHEDKVNFVVTSEHHDRVATAADVCNNAIRVYAFDEQDINNSPYDTYSGLKAQDQARELRRRDTWAYFPATIQWGKSHSVSHLLLVGYSPRSVTGEEVDIPDDKRNSGELCVWNVENQTRISITSGRTQNVFEVMWHPTQPIFLAATSPCGIYEPETRTQIRLFAQNEHGAFLNIKALDCPALDINELTLMPNSILNCYVTASCTDGNTYVWDTARGDKAIHILSHGDSLDNPLPELPREVGDAGVKFASWGQSSDRFYTGSSDGKLKAWDIRAPPNHAFVRDVLELSGGISAGAFSKDFSKLLIGDATGKVHFLSFSESSEEFSILGESSRASKHNIGLGIAVMTRGRPKVVIPHPEPPAPSPSIETEAQNIELSGKIIGRQYIEEGQLRLHPHPAIGAVKGPNYHEIGFYRLEAHRDQDKTKPLLPEFQMKQQEEIIRELEDLRITVLPHVTCSDKSAHSRNVQIDMELKADGIELEWEYSGLEKEMAPQYSLFREEKAKRVERGMVVTACKIIPSQPFRP</sequence>
<evidence type="ECO:0000256" key="2">
    <source>
        <dbReference type="SAM" id="MobiDB-lite"/>
    </source>
</evidence>
<protein>
    <submittedName>
        <fullName evidence="3">Uncharacterized protein</fullName>
    </submittedName>
</protein>
<dbReference type="GO" id="GO:0031929">
    <property type="term" value="P:TOR signaling"/>
    <property type="evidence" value="ECO:0007669"/>
    <property type="project" value="InterPro"/>
</dbReference>
<comment type="caution">
    <text evidence="3">The sequence shown here is derived from an EMBL/GenBank/DDBJ whole genome shotgun (WGS) entry which is preliminary data.</text>
</comment>
<dbReference type="Proteomes" id="UP000566819">
    <property type="component" value="Unassembled WGS sequence"/>
</dbReference>
<dbReference type="Gene3D" id="2.130.10.10">
    <property type="entry name" value="YVTN repeat-like/Quinoprotein amine dehydrogenase"/>
    <property type="match status" value="1"/>
</dbReference>
<organism evidence="3 4">
    <name type="scientific">Cudoniella acicularis</name>
    <dbReference type="NCBI Taxonomy" id="354080"/>
    <lineage>
        <taxon>Eukaryota</taxon>
        <taxon>Fungi</taxon>
        <taxon>Dikarya</taxon>
        <taxon>Ascomycota</taxon>
        <taxon>Pezizomycotina</taxon>
        <taxon>Leotiomycetes</taxon>
        <taxon>Helotiales</taxon>
        <taxon>Tricladiaceae</taxon>
        <taxon>Cudoniella</taxon>
    </lineage>
</organism>
<dbReference type="InterPro" id="IPR001680">
    <property type="entry name" value="WD40_rpt"/>
</dbReference>
<accession>A0A8H4RSM6</accession>
<dbReference type="InterPro" id="IPR015943">
    <property type="entry name" value="WD40/YVTN_repeat-like_dom_sf"/>
</dbReference>
<feature type="compositionally biased region" description="Polar residues" evidence="2">
    <location>
        <begin position="438"/>
        <end position="454"/>
    </location>
</feature>